<dbReference type="InterPro" id="IPR011006">
    <property type="entry name" value="CheY-like_superfamily"/>
</dbReference>
<comment type="caution">
    <text evidence="4">The sequence shown here is derived from an EMBL/GenBank/DDBJ whole genome shotgun (WGS) entry which is preliminary data.</text>
</comment>
<dbReference type="GO" id="GO:0000156">
    <property type="term" value="F:phosphorelay response regulator activity"/>
    <property type="evidence" value="ECO:0007669"/>
    <property type="project" value="InterPro"/>
</dbReference>
<dbReference type="GO" id="GO:0003677">
    <property type="term" value="F:DNA binding"/>
    <property type="evidence" value="ECO:0007669"/>
    <property type="project" value="UniProtKB-KW"/>
</dbReference>
<gene>
    <name evidence="4" type="ORF">HNO88_000264</name>
</gene>
<dbReference type="EMBL" id="JACHLR010000001">
    <property type="protein sequence ID" value="MBB4856967.1"/>
    <property type="molecule type" value="Genomic_DNA"/>
</dbReference>
<keyword evidence="4" id="KW-0238">DNA-binding</keyword>
<keyword evidence="1" id="KW-0597">Phosphoprotein</keyword>
<evidence type="ECO:0000259" key="3">
    <source>
        <dbReference type="PROSITE" id="PS50930"/>
    </source>
</evidence>
<evidence type="ECO:0000256" key="1">
    <source>
        <dbReference type="PROSITE-ProRule" id="PRU00169"/>
    </source>
</evidence>
<protein>
    <submittedName>
        <fullName evidence="4">DNA-binding LytR/AlgR family response regulator</fullName>
    </submittedName>
</protein>
<feature type="domain" description="HTH LytTR-type" evidence="3">
    <location>
        <begin position="157"/>
        <end position="261"/>
    </location>
</feature>
<keyword evidence="5" id="KW-1185">Reference proteome</keyword>
<dbReference type="Pfam" id="PF00072">
    <property type="entry name" value="Response_reg"/>
    <property type="match status" value="1"/>
</dbReference>
<dbReference type="InterPro" id="IPR046947">
    <property type="entry name" value="LytR-like"/>
</dbReference>
<dbReference type="PANTHER" id="PTHR37299:SF1">
    <property type="entry name" value="STAGE 0 SPORULATION PROTEIN A HOMOLOG"/>
    <property type="match status" value="1"/>
</dbReference>
<sequence length="266" mass="29954">MKTLRVLIVDDEPLARRRNSTMLRHIQGVEIAGEATDGDEAIRMIRELVPDVLLLDIEMPGMSGFECLTQLDPQTLPIVLFVTAFDHYAVKAFDVSAVDYLLKPVSFDRMHSAIARARNALATRDADSRMAEVTNVIAALRPEPEQQPAAPRYETEFWVPRRGEFVRVPASQIEWVEAERDYVRLHTRTTSLLLRETMASMEARLDPMQFLRVHRSAIVRQSLIGAIRQGGYGTIKLGLTTGVEVPIGRTYTASVRQLLSRRDLAA</sequence>
<accession>A0A7W7K651</accession>
<dbReference type="PROSITE" id="PS50110">
    <property type="entry name" value="RESPONSE_REGULATORY"/>
    <property type="match status" value="1"/>
</dbReference>
<dbReference type="SMART" id="SM00448">
    <property type="entry name" value="REC"/>
    <property type="match status" value="1"/>
</dbReference>
<dbReference type="Gene3D" id="3.40.50.2300">
    <property type="match status" value="1"/>
</dbReference>
<dbReference type="Proteomes" id="UP000555448">
    <property type="component" value="Unassembled WGS sequence"/>
</dbReference>
<dbReference type="SUPFAM" id="SSF52172">
    <property type="entry name" value="CheY-like"/>
    <property type="match status" value="1"/>
</dbReference>
<proteinExistence type="predicted"/>
<reference evidence="4 5" key="1">
    <citation type="submission" date="2020-08" db="EMBL/GenBank/DDBJ databases">
        <title>Functional genomics of gut bacteria from endangered species of beetles.</title>
        <authorList>
            <person name="Carlos-Shanley C."/>
        </authorList>
    </citation>
    <scope>NUCLEOTIDE SEQUENCE [LARGE SCALE GENOMIC DNA]</scope>
    <source>
        <strain evidence="4 5">S00245</strain>
    </source>
</reference>
<evidence type="ECO:0000313" key="5">
    <source>
        <dbReference type="Proteomes" id="UP000555448"/>
    </source>
</evidence>
<feature type="modified residue" description="4-aspartylphosphate" evidence="1">
    <location>
        <position position="56"/>
    </location>
</feature>
<dbReference type="InterPro" id="IPR001789">
    <property type="entry name" value="Sig_transdc_resp-reg_receiver"/>
</dbReference>
<dbReference type="InterPro" id="IPR007492">
    <property type="entry name" value="LytTR_DNA-bd_dom"/>
</dbReference>
<evidence type="ECO:0000313" key="4">
    <source>
        <dbReference type="EMBL" id="MBB4856967.1"/>
    </source>
</evidence>
<feature type="domain" description="Response regulatory" evidence="2">
    <location>
        <begin position="5"/>
        <end position="118"/>
    </location>
</feature>
<dbReference type="Gene3D" id="2.40.50.1020">
    <property type="entry name" value="LytTr DNA-binding domain"/>
    <property type="match status" value="1"/>
</dbReference>
<name>A0A7W7K651_9SPHN</name>
<evidence type="ECO:0000259" key="2">
    <source>
        <dbReference type="PROSITE" id="PS50110"/>
    </source>
</evidence>
<dbReference type="Pfam" id="PF04397">
    <property type="entry name" value="LytTR"/>
    <property type="match status" value="1"/>
</dbReference>
<dbReference type="PROSITE" id="PS50930">
    <property type="entry name" value="HTH_LYTTR"/>
    <property type="match status" value="1"/>
</dbReference>
<dbReference type="RefSeq" id="WP_184241989.1">
    <property type="nucleotide sequence ID" value="NZ_JACHLR010000001.1"/>
</dbReference>
<organism evidence="4 5">
    <name type="scientific">Novosphingobium chloroacetimidivorans</name>
    <dbReference type="NCBI Taxonomy" id="1428314"/>
    <lineage>
        <taxon>Bacteria</taxon>
        <taxon>Pseudomonadati</taxon>
        <taxon>Pseudomonadota</taxon>
        <taxon>Alphaproteobacteria</taxon>
        <taxon>Sphingomonadales</taxon>
        <taxon>Sphingomonadaceae</taxon>
        <taxon>Novosphingobium</taxon>
    </lineage>
</organism>
<dbReference type="SMART" id="SM00850">
    <property type="entry name" value="LytTR"/>
    <property type="match status" value="1"/>
</dbReference>
<dbReference type="AlphaFoldDB" id="A0A7W7K651"/>
<dbReference type="PANTHER" id="PTHR37299">
    <property type="entry name" value="TRANSCRIPTIONAL REGULATOR-RELATED"/>
    <property type="match status" value="1"/>
</dbReference>